<sequence length="345" mass="38588">MSNGSHLIIGSGAEGETALHVAVQYENLEAVEVLLDEAPELINQPMTSDLYCGQTALHIAAVNQNLNLVAALIHRGADVKSPRATGGFFTMNPENLFYFGEHILTFAACVGDAEIVKLLLDNGADLRAQDCWGNTVLHILVLQPNRSLSCQMFDFLLSQDHKPHEKPLHEIPNRQGLTPLKLAAVEGNVVMFQHLIQKKRKIQWTFGPVTTMLYDMSEIDTREGQQSVLELIASSNKSQAHKILNIPPIKELLQKKWQRTGRPYIWVLAVIYVLYMICVSLCCANRPIKPREDNITDPRDITRYVQKTLQEAYVTPSDHLRLLGEIISVLGACTLLVIEVNDHVL</sequence>
<dbReference type="PANTHER" id="PTHR10582:SF40">
    <property type="entry name" value="TRANSIENT RECEPTOR POTENTIAL CATION CHANNEL SUBFAMILY V MEMBER 6 ISOFORM X1"/>
    <property type="match status" value="1"/>
</dbReference>
<evidence type="ECO:0000256" key="7">
    <source>
        <dbReference type="ARBA" id="ARBA00022723"/>
    </source>
</evidence>
<feature type="repeat" description="ANK" evidence="14">
    <location>
        <begin position="52"/>
        <end position="84"/>
    </location>
</feature>
<dbReference type="GO" id="GO:0005262">
    <property type="term" value="F:calcium channel activity"/>
    <property type="evidence" value="ECO:0007669"/>
    <property type="project" value="UniProtKB-KW"/>
</dbReference>
<keyword evidence="3" id="KW-1003">Cell membrane</keyword>
<dbReference type="PANTHER" id="PTHR10582">
    <property type="entry name" value="TRANSIENT RECEPTOR POTENTIAL ION CHANNEL PROTEIN"/>
    <property type="match status" value="1"/>
</dbReference>
<dbReference type="PRINTS" id="PR01765">
    <property type="entry name" value="ECACCHANNEL"/>
</dbReference>
<dbReference type="GO" id="GO:0046872">
    <property type="term" value="F:metal ion binding"/>
    <property type="evidence" value="ECO:0007669"/>
    <property type="project" value="UniProtKB-KW"/>
</dbReference>
<organism evidence="16 17">
    <name type="scientific">Pyxicephalus adspersus</name>
    <name type="common">African bullfrog</name>
    <dbReference type="NCBI Taxonomy" id="30357"/>
    <lineage>
        <taxon>Eukaryota</taxon>
        <taxon>Metazoa</taxon>
        <taxon>Chordata</taxon>
        <taxon>Craniata</taxon>
        <taxon>Vertebrata</taxon>
        <taxon>Euteleostomi</taxon>
        <taxon>Amphibia</taxon>
        <taxon>Batrachia</taxon>
        <taxon>Anura</taxon>
        <taxon>Neobatrachia</taxon>
        <taxon>Ranoidea</taxon>
        <taxon>Pyxicephalidae</taxon>
        <taxon>Pyxicephalinae</taxon>
        <taxon>Pyxicephalus</taxon>
    </lineage>
</organism>
<evidence type="ECO:0000256" key="9">
    <source>
        <dbReference type="ARBA" id="ARBA00022837"/>
    </source>
</evidence>
<keyword evidence="10" id="KW-0112">Calmodulin-binding</keyword>
<feature type="repeat" description="ANK" evidence="14">
    <location>
        <begin position="99"/>
        <end position="131"/>
    </location>
</feature>
<dbReference type="AlphaFoldDB" id="A0AAV2ZS85"/>
<comment type="subcellular location">
    <subcellularLocation>
        <location evidence="1">Cell membrane</location>
        <topology evidence="1">Multi-pass membrane protein</topology>
    </subcellularLocation>
</comment>
<keyword evidence="2" id="KW-0813">Transport</keyword>
<keyword evidence="15" id="KW-0812">Transmembrane</keyword>
<comment type="caution">
    <text evidence="16">The sequence shown here is derived from an EMBL/GenBank/DDBJ whole genome shotgun (WGS) entry which is preliminary data.</text>
</comment>
<evidence type="ECO:0000256" key="4">
    <source>
        <dbReference type="ARBA" id="ARBA00022553"/>
    </source>
</evidence>
<dbReference type="Gene3D" id="1.25.40.20">
    <property type="entry name" value="Ankyrin repeat-containing domain"/>
    <property type="match status" value="1"/>
</dbReference>
<dbReference type="PROSITE" id="PS50297">
    <property type="entry name" value="ANK_REP_REGION"/>
    <property type="match status" value="3"/>
</dbReference>
<keyword evidence="13" id="KW-0407">Ion channel</keyword>
<keyword evidence="11 14" id="KW-0040">ANK repeat</keyword>
<evidence type="ECO:0000256" key="8">
    <source>
        <dbReference type="ARBA" id="ARBA00022737"/>
    </source>
</evidence>
<keyword evidence="4" id="KW-0597">Phosphoprotein</keyword>
<protein>
    <recommendedName>
        <fullName evidence="18">Transient receptor potential cation channel subfamily V member 6</fullName>
    </recommendedName>
</protein>
<evidence type="ECO:0000256" key="15">
    <source>
        <dbReference type="SAM" id="Phobius"/>
    </source>
</evidence>
<feature type="repeat" description="ANK" evidence="14">
    <location>
        <begin position="14"/>
        <end position="41"/>
    </location>
</feature>
<keyword evidence="15" id="KW-0472">Membrane</keyword>
<evidence type="ECO:0000256" key="13">
    <source>
        <dbReference type="ARBA" id="ARBA00023303"/>
    </source>
</evidence>
<evidence type="ECO:0000256" key="6">
    <source>
        <dbReference type="ARBA" id="ARBA00022673"/>
    </source>
</evidence>
<evidence type="ECO:0000313" key="17">
    <source>
        <dbReference type="Proteomes" id="UP001181693"/>
    </source>
</evidence>
<evidence type="ECO:0000256" key="1">
    <source>
        <dbReference type="ARBA" id="ARBA00004651"/>
    </source>
</evidence>
<evidence type="ECO:0000256" key="5">
    <source>
        <dbReference type="ARBA" id="ARBA00022568"/>
    </source>
</evidence>
<evidence type="ECO:0000256" key="10">
    <source>
        <dbReference type="ARBA" id="ARBA00022860"/>
    </source>
</evidence>
<keyword evidence="12" id="KW-0406">Ion transport</keyword>
<keyword evidence="7" id="KW-0479">Metal-binding</keyword>
<name>A0AAV2ZS85_PYXAD</name>
<dbReference type="Proteomes" id="UP001181693">
    <property type="component" value="Unassembled WGS sequence"/>
</dbReference>
<dbReference type="GO" id="GO:0005886">
    <property type="term" value="C:plasma membrane"/>
    <property type="evidence" value="ECO:0007669"/>
    <property type="project" value="UniProtKB-SubCell"/>
</dbReference>
<evidence type="ECO:0000256" key="11">
    <source>
        <dbReference type="ARBA" id="ARBA00023043"/>
    </source>
</evidence>
<accession>A0AAV2ZS85</accession>
<evidence type="ECO:0000313" key="16">
    <source>
        <dbReference type="EMBL" id="DBA14852.1"/>
    </source>
</evidence>
<dbReference type="FunFam" id="1.25.40.20:FF:000270">
    <property type="entry name" value="Transient receptor potential cation channel subfamily V member 6"/>
    <property type="match status" value="1"/>
</dbReference>
<dbReference type="GO" id="GO:0098703">
    <property type="term" value="P:calcium ion import across plasma membrane"/>
    <property type="evidence" value="ECO:0007669"/>
    <property type="project" value="TreeGrafter"/>
</dbReference>
<gene>
    <name evidence="16" type="ORF">GDO54_004130</name>
</gene>
<keyword evidence="17" id="KW-1185">Reference proteome</keyword>
<keyword evidence="6" id="KW-0107">Calcium channel</keyword>
<keyword evidence="15" id="KW-1133">Transmembrane helix</keyword>
<keyword evidence="8" id="KW-0677">Repeat</keyword>
<dbReference type="InterPro" id="IPR002110">
    <property type="entry name" value="Ankyrin_rpt"/>
</dbReference>
<dbReference type="InterPro" id="IPR024862">
    <property type="entry name" value="TRPV"/>
</dbReference>
<dbReference type="EMBL" id="DYDO01000012">
    <property type="protein sequence ID" value="DBA14852.1"/>
    <property type="molecule type" value="Genomic_DNA"/>
</dbReference>
<dbReference type="PROSITE" id="PS50088">
    <property type="entry name" value="ANK_REPEAT"/>
    <property type="match status" value="3"/>
</dbReference>
<dbReference type="PRINTS" id="PR01415">
    <property type="entry name" value="ANKYRIN"/>
</dbReference>
<dbReference type="InterPro" id="IPR008344">
    <property type="entry name" value="TRPV5/TRPV6"/>
</dbReference>
<dbReference type="SUPFAM" id="SSF48403">
    <property type="entry name" value="Ankyrin repeat"/>
    <property type="match status" value="1"/>
</dbReference>
<feature type="transmembrane region" description="Helical" evidence="15">
    <location>
        <begin position="264"/>
        <end position="284"/>
    </location>
</feature>
<reference evidence="16" key="1">
    <citation type="thesis" date="2020" institute="ProQuest LLC" country="789 East Eisenhower Parkway, Ann Arbor, MI, USA">
        <title>Comparative Genomics and Chromosome Evolution.</title>
        <authorList>
            <person name="Mudd A.B."/>
        </authorList>
    </citation>
    <scope>NUCLEOTIDE SEQUENCE</scope>
    <source>
        <strain evidence="16">1538</strain>
        <tissue evidence="16">Blood</tissue>
    </source>
</reference>
<dbReference type="Pfam" id="PF12796">
    <property type="entry name" value="Ank_2"/>
    <property type="match status" value="2"/>
</dbReference>
<dbReference type="InterPro" id="IPR036770">
    <property type="entry name" value="Ankyrin_rpt-contain_sf"/>
</dbReference>
<keyword evidence="9" id="KW-0106">Calcium</keyword>
<evidence type="ECO:0008006" key="18">
    <source>
        <dbReference type="Google" id="ProtNLM"/>
    </source>
</evidence>
<dbReference type="GO" id="GO:0005516">
    <property type="term" value="F:calmodulin binding"/>
    <property type="evidence" value="ECO:0007669"/>
    <property type="project" value="UniProtKB-KW"/>
</dbReference>
<evidence type="ECO:0000256" key="14">
    <source>
        <dbReference type="PROSITE-ProRule" id="PRU00023"/>
    </source>
</evidence>
<proteinExistence type="predicted"/>
<keyword evidence="5" id="KW-0109">Calcium transport</keyword>
<evidence type="ECO:0000256" key="3">
    <source>
        <dbReference type="ARBA" id="ARBA00022475"/>
    </source>
</evidence>
<dbReference type="SMART" id="SM00248">
    <property type="entry name" value="ANK"/>
    <property type="match status" value="5"/>
</dbReference>
<evidence type="ECO:0000256" key="2">
    <source>
        <dbReference type="ARBA" id="ARBA00022448"/>
    </source>
</evidence>
<evidence type="ECO:0000256" key="12">
    <source>
        <dbReference type="ARBA" id="ARBA00023065"/>
    </source>
</evidence>